<dbReference type="EMBL" id="JACIDY010000014">
    <property type="protein sequence ID" value="MBB3941678.1"/>
    <property type="molecule type" value="Genomic_DNA"/>
</dbReference>
<keyword evidence="2" id="KW-1185">Reference proteome</keyword>
<accession>A0A7W6C1C1</accession>
<name>A0A7W6C1C1_9SPHN</name>
<organism evidence="1 2">
    <name type="scientific">Novosphingobium fluoreni</name>
    <dbReference type="NCBI Taxonomy" id="1391222"/>
    <lineage>
        <taxon>Bacteria</taxon>
        <taxon>Pseudomonadati</taxon>
        <taxon>Pseudomonadota</taxon>
        <taxon>Alphaproteobacteria</taxon>
        <taxon>Sphingomonadales</taxon>
        <taxon>Sphingomonadaceae</taxon>
        <taxon>Novosphingobium</taxon>
    </lineage>
</organism>
<protein>
    <submittedName>
        <fullName evidence="1">Uncharacterized protein</fullName>
    </submittedName>
</protein>
<dbReference type="AlphaFoldDB" id="A0A7W6C1C1"/>
<reference evidence="1 2" key="1">
    <citation type="submission" date="2020-08" db="EMBL/GenBank/DDBJ databases">
        <title>Genomic Encyclopedia of Type Strains, Phase IV (KMG-IV): sequencing the most valuable type-strain genomes for metagenomic binning, comparative biology and taxonomic classification.</title>
        <authorList>
            <person name="Goeker M."/>
        </authorList>
    </citation>
    <scope>NUCLEOTIDE SEQUENCE [LARGE SCALE GENOMIC DNA]</scope>
    <source>
        <strain evidence="1 2">DSM 27568</strain>
    </source>
</reference>
<evidence type="ECO:0000313" key="2">
    <source>
        <dbReference type="Proteomes" id="UP000561459"/>
    </source>
</evidence>
<proteinExistence type="predicted"/>
<evidence type="ECO:0000313" key="1">
    <source>
        <dbReference type="EMBL" id="MBB3941678.1"/>
    </source>
</evidence>
<gene>
    <name evidence="1" type="ORF">GGR39_003359</name>
</gene>
<dbReference type="Proteomes" id="UP000561459">
    <property type="component" value="Unassembled WGS sequence"/>
</dbReference>
<comment type="caution">
    <text evidence="1">The sequence shown here is derived from an EMBL/GenBank/DDBJ whole genome shotgun (WGS) entry which is preliminary data.</text>
</comment>
<sequence length="88" mass="10175">MLIRKETGTIGVILATHDKADLSRQFDGAQHLMDRYAVFLRLDEDRRHLFIPKLPAPFGARDDLHPIRHLASFWRPEIDSLRRSTAPS</sequence>